<dbReference type="EMBL" id="REGN01004077">
    <property type="protein sequence ID" value="RNA19292.1"/>
    <property type="molecule type" value="Genomic_DNA"/>
</dbReference>
<sequence length="67" mass="7554">MDRSFTTANGQPLNVIGSYTVSLRIGTNEVKLDVFVAVDLQHDCLIGLDLWEKYKELGINLKKFIVL</sequence>
<dbReference type="AlphaFoldDB" id="A0A3M7R6N4"/>
<organism evidence="1 2">
    <name type="scientific">Brachionus plicatilis</name>
    <name type="common">Marine rotifer</name>
    <name type="synonym">Brachionus muelleri</name>
    <dbReference type="NCBI Taxonomy" id="10195"/>
    <lineage>
        <taxon>Eukaryota</taxon>
        <taxon>Metazoa</taxon>
        <taxon>Spiralia</taxon>
        <taxon>Gnathifera</taxon>
        <taxon>Rotifera</taxon>
        <taxon>Eurotatoria</taxon>
        <taxon>Monogononta</taxon>
        <taxon>Pseudotrocha</taxon>
        <taxon>Ploima</taxon>
        <taxon>Brachionidae</taxon>
        <taxon>Brachionus</taxon>
    </lineage>
</organism>
<reference evidence="1 2" key="1">
    <citation type="journal article" date="2018" name="Sci. Rep.">
        <title>Genomic signatures of local adaptation to the degree of environmental predictability in rotifers.</title>
        <authorList>
            <person name="Franch-Gras L."/>
            <person name="Hahn C."/>
            <person name="Garcia-Roger E.M."/>
            <person name="Carmona M.J."/>
            <person name="Serra M."/>
            <person name="Gomez A."/>
        </authorList>
    </citation>
    <scope>NUCLEOTIDE SEQUENCE [LARGE SCALE GENOMIC DNA]</scope>
    <source>
        <strain evidence="1">HYR1</strain>
    </source>
</reference>
<protein>
    <submittedName>
        <fullName evidence="1">Uncharacterized protein</fullName>
    </submittedName>
</protein>
<proteinExistence type="predicted"/>
<comment type="caution">
    <text evidence="1">The sequence shown here is derived from an EMBL/GenBank/DDBJ whole genome shotgun (WGS) entry which is preliminary data.</text>
</comment>
<accession>A0A3M7R6N4</accession>
<evidence type="ECO:0000313" key="2">
    <source>
        <dbReference type="Proteomes" id="UP000276133"/>
    </source>
</evidence>
<name>A0A3M7R6N4_BRAPC</name>
<dbReference type="OrthoDB" id="10161889at2759"/>
<evidence type="ECO:0000313" key="1">
    <source>
        <dbReference type="EMBL" id="RNA19292.1"/>
    </source>
</evidence>
<dbReference type="Proteomes" id="UP000276133">
    <property type="component" value="Unassembled WGS sequence"/>
</dbReference>
<gene>
    <name evidence="1" type="ORF">BpHYR1_038036</name>
</gene>
<keyword evidence="2" id="KW-1185">Reference proteome</keyword>